<dbReference type="InterPro" id="IPR010035">
    <property type="entry name" value="Thi_S"/>
</dbReference>
<dbReference type="Gene3D" id="3.10.20.30">
    <property type="match status" value="1"/>
</dbReference>
<dbReference type="PANTHER" id="PTHR34472">
    <property type="entry name" value="SULFUR CARRIER PROTEIN THIS"/>
    <property type="match status" value="1"/>
</dbReference>
<gene>
    <name evidence="1" type="ORF">Mcate_01179</name>
</gene>
<dbReference type="RefSeq" id="WP_027888386.1">
    <property type="nucleotide sequence ID" value="NZ_JBHSXZ010000011.1"/>
</dbReference>
<evidence type="ECO:0000313" key="1">
    <source>
        <dbReference type="EMBL" id="RIH77676.1"/>
    </source>
</evidence>
<evidence type="ECO:0000313" key="2">
    <source>
        <dbReference type="Proteomes" id="UP000266089"/>
    </source>
</evidence>
<dbReference type="NCBIfam" id="TIGR01683">
    <property type="entry name" value="thiS"/>
    <property type="match status" value="1"/>
</dbReference>
<protein>
    <submittedName>
        <fullName evidence="1">Thiamine biosynthesis protein ThiS</fullName>
    </submittedName>
</protein>
<comment type="caution">
    <text evidence="1">The sequence shown here is derived from an EMBL/GenBank/DDBJ whole genome shotgun (WGS) entry which is preliminary data.</text>
</comment>
<reference evidence="1 2" key="1">
    <citation type="submission" date="2018-08" db="EMBL/GenBank/DDBJ databases">
        <title>Meiothermus cateniformans JCM 15151 genome sequencing project.</title>
        <authorList>
            <person name="Da Costa M.S."/>
            <person name="Albuquerque L."/>
            <person name="Raposo P."/>
            <person name="Froufe H.J.C."/>
            <person name="Barroso C.S."/>
            <person name="Egas C."/>
        </authorList>
    </citation>
    <scope>NUCLEOTIDE SEQUENCE [LARGE SCALE GENOMIC DNA]</scope>
    <source>
        <strain evidence="1 2">JCM 15151</strain>
    </source>
</reference>
<dbReference type="PANTHER" id="PTHR34472:SF1">
    <property type="entry name" value="SULFUR CARRIER PROTEIN THIS"/>
    <property type="match status" value="1"/>
</dbReference>
<proteinExistence type="predicted"/>
<sequence>MVWINGRAVEAEGKSLGEMVEAVCRQQGVNPEAVVVLLNEEIWGKGRWPDRTLVTGDVVEIVTLMQGG</sequence>
<dbReference type="OrthoDB" id="33120at2"/>
<dbReference type="InterPro" id="IPR003749">
    <property type="entry name" value="ThiS/MoaD-like"/>
</dbReference>
<dbReference type="EMBL" id="QWKX01000023">
    <property type="protein sequence ID" value="RIH77676.1"/>
    <property type="molecule type" value="Genomic_DNA"/>
</dbReference>
<dbReference type="InterPro" id="IPR012675">
    <property type="entry name" value="Beta-grasp_dom_sf"/>
</dbReference>
<name>A0A399E0S9_9DEIN</name>
<dbReference type="CDD" id="cd00565">
    <property type="entry name" value="Ubl_ThiS"/>
    <property type="match status" value="1"/>
</dbReference>
<dbReference type="InterPro" id="IPR016155">
    <property type="entry name" value="Mopterin_synth/thiamin_S_b"/>
</dbReference>
<dbReference type="AlphaFoldDB" id="A0A399E0S9"/>
<organism evidence="1 2">
    <name type="scientific">Meiothermus taiwanensis</name>
    <dbReference type="NCBI Taxonomy" id="172827"/>
    <lineage>
        <taxon>Bacteria</taxon>
        <taxon>Thermotogati</taxon>
        <taxon>Deinococcota</taxon>
        <taxon>Deinococci</taxon>
        <taxon>Thermales</taxon>
        <taxon>Thermaceae</taxon>
        <taxon>Meiothermus</taxon>
    </lineage>
</organism>
<accession>A0A399E0S9</accession>
<dbReference type="Proteomes" id="UP000266089">
    <property type="component" value="Unassembled WGS sequence"/>
</dbReference>
<dbReference type="Pfam" id="PF02597">
    <property type="entry name" value="ThiS"/>
    <property type="match status" value="1"/>
</dbReference>
<dbReference type="SUPFAM" id="SSF54285">
    <property type="entry name" value="MoaD/ThiS"/>
    <property type="match status" value="1"/>
</dbReference>